<dbReference type="Pfam" id="PF00646">
    <property type="entry name" value="F-box"/>
    <property type="match status" value="1"/>
</dbReference>
<sequence length="313" mass="36214">MPFPLLRLPALAIEEIVKNCDHKEILFLVQTSSRARRLISRHTKLHSIGIAVVDNASSSYAGIFYGEREIFRVSIQTWREQINSSWRFQFFVRDERNILVSLWKQKDTCIQEILDFLKGIFGIEEVSFKVEQSSSCQAVLILENCVSNNLNIGSVDWLTISGSDEMTGRFLMASKGATQLNFNGFYSITFRFNHFHLFRMDQLRIENATWITSEQVVALRNCKRIDLGFVWLDEPSINKILREYLENPGKMQEIRMSFPLGITLEEVVKGLDAVRIEESNGERAQKYWFNGKEGLQLSLTKEWMGPIVITRKT</sequence>
<proteinExistence type="predicted"/>
<dbReference type="eggNOG" id="ENOG502TKI5">
    <property type="taxonomic scope" value="Eukaryota"/>
</dbReference>
<keyword evidence="2" id="KW-1185">Reference proteome</keyword>
<name>A0A1I7UT84_9PELO</name>
<dbReference type="Proteomes" id="UP000095282">
    <property type="component" value="Unplaced"/>
</dbReference>
<evidence type="ECO:0000313" key="2">
    <source>
        <dbReference type="Proteomes" id="UP000095282"/>
    </source>
</evidence>
<evidence type="ECO:0000313" key="3">
    <source>
        <dbReference type="WBParaSite" id="Csp11.Scaffold630.g19114.t1"/>
    </source>
</evidence>
<organism evidence="2 3">
    <name type="scientific">Caenorhabditis tropicalis</name>
    <dbReference type="NCBI Taxonomy" id="1561998"/>
    <lineage>
        <taxon>Eukaryota</taxon>
        <taxon>Metazoa</taxon>
        <taxon>Ecdysozoa</taxon>
        <taxon>Nematoda</taxon>
        <taxon>Chromadorea</taxon>
        <taxon>Rhabditida</taxon>
        <taxon>Rhabditina</taxon>
        <taxon>Rhabditomorpha</taxon>
        <taxon>Rhabditoidea</taxon>
        <taxon>Rhabditidae</taxon>
        <taxon>Peloderinae</taxon>
        <taxon>Caenorhabditis</taxon>
    </lineage>
</organism>
<evidence type="ECO:0000259" key="1">
    <source>
        <dbReference type="PROSITE" id="PS50181"/>
    </source>
</evidence>
<dbReference type="InterPro" id="IPR001810">
    <property type="entry name" value="F-box_dom"/>
</dbReference>
<protein>
    <submittedName>
        <fullName evidence="3">F-box domain-containing protein</fullName>
    </submittedName>
</protein>
<dbReference type="WBParaSite" id="Csp11.Scaffold630.g19114.t1">
    <property type="protein sequence ID" value="Csp11.Scaffold630.g19114.t1"/>
    <property type="gene ID" value="Csp11.Scaffold630.g19114"/>
</dbReference>
<accession>A0A1I7UT84</accession>
<feature type="domain" description="F-box" evidence="1">
    <location>
        <begin position="2"/>
        <end position="48"/>
    </location>
</feature>
<dbReference type="PROSITE" id="PS50181">
    <property type="entry name" value="FBOX"/>
    <property type="match status" value="1"/>
</dbReference>
<reference evidence="3" key="1">
    <citation type="submission" date="2016-11" db="UniProtKB">
        <authorList>
            <consortium name="WormBaseParasite"/>
        </authorList>
    </citation>
    <scope>IDENTIFICATION</scope>
</reference>
<dbReference type="AlphaFoldDB" id="A0A1I7UT84"/>
<dbReference type="PANTHER" id="PTHR21503:SF8">
    <property type="entry name" value="F-BOX ASSOCIATED DOMAIN-CONTAINING PROTEIN-RELATED"/>
    <property type="match status" value="1"/>
</dbReference>
<dbReference type="PANTHER" id="PTHR21503">
    <property type="entry name" value="F-BOX-CONTAINING HYPOTHETICAL PROTEIN C.ELEGANS"/>
    <property type="match status" value="1"/>
</dbReference>